<dbReference type="SMART" id="SM00854">
    <property type="entry name" value="PGA_cap"/>
    <property type="match status" value="1"/>
</dbReference>
<keyword evidence="4" id="KW-1185">Reference proteome</keyword>
<dbReference type="Proteomes" id="UP001163046">
    <property type="component" value="Unassembled WGS sequence"/>
</dbReference>
<dbReference type="InterPro" id="IPR019079">
    <property type="entry name" value="Capsule_synth_CapA"/>
</dbReference>
<dbReference type="Gene3D" id="3.60.21.10">
    <property type="match status" value="1"/>
</dbReference>
<dbReference type="Pfam" id="PF09587">
    <property type="entry name" value="PGA_cap"/>
    <property type="match status" value="1"/>
</dbReference>
<gene>
    <name evidence="3" type="ORF">OS493_028268</name>
</gene>
<proteinExistence type="inferred from homology"/>
<comment type="similarity">
    <text evidence="1">Belongs to the CapA family.</text>
</comment>
<accession>A0A9W9YLU5</accession>
<dbReference type="PANTHER" id="PTHR33393:SF11">
    <property type="entry name" value="POLYGLUTAMINE SYNTHESIS ACCESSORY PROTEIN RV0574C-RELATED"/>
    <property type="match status" value="1"/>
</dbReference>
<dbReference type="EMBL" id="MU827328">
    <property type="protein sequence ID" value="KAJ7355053.1"/>
    <property type="molecule type" value="Genomic_DNA"/>
</dbReference>
<dbReference type="OrthoDB" id="5973513at2759"/>
<dbReference type="PANTHER" id="PTHR33393">
    <property type="entry name" value="POLYGLUTAMINE SYNTHESIS ACCESSORY PROTEIN RV0574C-RELATED"/>
    <property type="match status" value="1"/>
</dbReference>
<name>A0A9W9YLU5_9CNID</name>
<dbReference type="SUPFAM" id="SSF56300">
    <property type="entry name" value="Metallo-dependent phosphatases"/>
    <property type="match status" value="1"/>
</dbReference>
<evidence type="ECO:0000313" key="3">
    <source>
        <dbReference type="EMBL" id="KAJ7355053.1"/>
    </source>
</evidence>
<dbReference type="AlphaFoldDB" id="A0A9W9YLU5"/>
<sequence>MTCGDVFYNSISDIMTILQAKRMLEHITLLFVGDISFAGPVKYYVEHKYHTYNDSFNDVAPYIREADISVANMESPFVNKDVYSHMYKGEKPVVLDASPKAAPALSFAGFDAVTLANNHLNDFGSEGANFSIEVLKKTGIKYFGISFGKYDSSQEPLILERHGIKIGFLGYCDSLSVNKNCTEVRMMYDSGPAIYRDGIVTRDVNKLKANVDIVVVFMHYGEERYLGPVPYQHRINKHLMSLGVQIIIGSHPHVIQPHCLHDNKLIAYSLGNFLFYPNRPRGGSDPKVYGRLGMKPNKLAIESFEHFVLENCGDLKASQLLKVIISRNGIVEAKYLPLKIAFDRKAKRIHPEPKKNAKWLTVCEDGDEQCQECHKS</sequence>
<evidence type="ECO:0000259" key="2">
    <source>
        <dbReference type="SMART" id="SM00854"/>
    </source>
</evidence>
<evidence type="ECO:0000256" key="1">
    <source>
        <dbReference type="ARBA" id="ARBA00005662"/>
    </source>
</evidence>
<dbReference type="InterPro" id="IPR052169">
    <property type="entry name" value="CW_Biosynth-Accessory"/>
</dbReference>
<dbReference type="CDD" id="cd07381">
    <property type="entry name" value="MPP_CapA"/>
    <property type="match status" value="1"/>
</dbReference>
<feature type="domain" description="Capsule synthesis protein CapA" evidence="2">
    <location>
        <begin position="28"/>
        <end position="277"/>
    </location>
</feature>
<evidence type="ECO:0000313" key="4">
    <source>
        <dbReference type="Proteomes" id="UP001163046"/>
    </source>
</evidence>
<protein>
    <recommendedName>
        <fullName evidence="2">Capsule synthesis protein CapA domain-containing protein</fullName>
    </recommendedName>
</protein>
<comment type="caution">
    <text evidence="3">The sequence shown here is derived from an EMBL/GenBank/DDBJ whole genome shotgun (WGS) entry which is preliminary data.</text>
</comment>
<organism evidence="3 4">
    <name type="scientific">Desmophyllum pertusum</name>
    <dbReference type="NCBI Taxonomy" id="174260"/>
    <lineage>
        <taxon>Eukaryota</taxon>
        <taxon>Metazoa</taxon>
        <taxon>Cnidaria</taxon>
        <taxon>Anthozoa</taxon>
        <taxon>Hexacorallia</taxon>
        <taxon>Scleractinia</taxon>
        <taxon>Caryophylliina</taxon>
        <taxon>Caryophylliidae</taxon>
        <taxon>Desmophyllum</taxon>
    </lineage>
</organism>
<dbReference type="InterPro" id="IPR029052">
    <property type="entry name" value="Metallo-depent_PP-like"/>
</dbReference>
<reference evidence="3" key="1">
    <citation type="submission" date="2023-01" db="EMBL/GenBank/DDBJ databases">
        <title>Genome assembly of the deep-sea coral Lophelia pertusa.</title>
        <authorList>
            <person name="Herrera S."/>
            <person name="Cordes E."/>
        </authorList>
    </citation>
    <scope>NUCLEOTIDE SEQUENCE</scope>
    <source>
        <strain evidence="3">USNM1676648</strain>
        <tissue evidence="3">Polyp</tissue>
    </source>
</reference>